<proteinExistence type="predicted"/>
<dbReference type="EMBL" id="JAHXZN010000001">
    <property type="protein sequence ID" value="MBW6530551.1"/>
    <property type="molecule type" value="Genomic_DNA"/>
</dbReference>
<comment type="caution">
    <text evidence="1">The sequence shown here is derived from an EMBL/GenBank/DDBJ whole genome shotgun (WGS) entry which is preliminary data.</text>
</comment>
<protein>
    <submittedName>
        <fullName evidence="1">Uncharacterized protein</fullName>
    </submittedName>
</protein>
<dbReference type="Proteomes" id="UP000759103">
    <property type="component" value="Unassembled WGS sequence"/>
</dbReference>
<gene>
    <name evidence="1" type="ORF">KZ820_07365</name>
</gene>
<sequence length="60" mass="6463">MSLEPTHNDPPLLTALRQRQLASRTAQVARALDTAQGERGASGTFNATAAAVLSDWSRRE</sequence>
<organism evidence="1 2">
    <name type="scientific">Sphingomonas citri</name>
    <dbReference type="NCBI Taxonomy" id="2862499"/>
    <lineage>
        <taxon>Bacteria</taxon>
        <taxon>Pseudomonadati</taxon>
        <taxon>Pseudomonadota</taxon>
        <taxon>Alphaproteobacteria</taxon>
        <taxon>Sphingomonadales</taxon>
        <taxon>Sphingomonadaceae</taxon>
        <taxon>Sphingomonas</taxon>
    </lineage>
</organism>
<dbReference type="RefSeq" id="WP_183921616.1">
    <property type="nucleotide sequence ID" value="NZ_JAHXZN010000001.1"/>
</dbReference>
<accession>A0ABS7BLQ9</accession>
<evidence type="ECO:0000313" key="1">
    <source>
        <dbReference type="EMBL" id="MBW6530551.1"/>
    </source>
</evidence>
<reference evidence="1 2" key="1">
    <citation type="submission" date="2021-07" db="EMBL/GenBank/DDBJ databases">
        <title>Sphingomonas sp.</title>
        <authorList>
            <person name="Feng G."/>
            <person name="Li J."/>
            <person name="Pan M."/>
        </authorList>
    </citation>
    <scope>NUCLEOTIDE SEQUENCE [LARGE SCALE GENOMIC DNA]</scope>
    <source>
        <strain evidence="1 2">RRHST34</strain>
    </source>
</reference>
<name>A0ABS7BLQ9_9SPHN</name>
<keyword evidence="2" id="KW-1185">Reference proteome</keyword>
<evidence type="ECO:0000313" key="2">
    <source>
        <dbReference type="Proteomes" id="UP000759103"/>
    </source>
</evidence>